<dbReference type="OrthoDB" id="9792678at2"/>
<dbReference type="EMBL" id="QZFU01000019">
    <property type="protein sequence ID" value="RJO75226.1"/>
    <property type="molecule type" value="Genomic_DNA"/>
</dbReference>
<accession>A0A3A4KMH0</accession>
<organism evidence="1 2">
    <name type="scientific">Nocardia panacis</name>
    <dbReference type="NCBI Taxonomy" id="2340916"/>
    <lineage>
        <taxon>Bacteria</taxon>
        <taxon>Bacillati</taxon>
        <taxon>Actinomycetota</taxon>
        <taxon>Actinomycetes</taxon>
        <taxon>Mycobacteriales</taxon>
        <taxon>Nocardiaceae</taxon>
        <taxon>Nocardia</taxon>
    </lineage>
</organism>
<dbReference type="Pfam" id="PF11010">
    <property type="entry name" value="DUF2848"/>
    <property type="match status" value="1"/>
</dbReference>
<dbReference type="RefSeq" id="WP_120042100.1">
    <property type="nucleotide sequence ID" value="NZ_QZFU01000019.1"/>
</dbReference>
<protein>
    <submittedName>
        <fullName evidence="1">DUF2848 domain-containing protein</fullName>
    </submittedName>
</protein>
<dbReference type="Proteomes" id="UP000266677">
    <property type="component" value="Unassembled WGS sequence"/>
</dbReference>
<dbReference type="InterPro" id="IPR021269">
    <property type="entry name" value="DUF2848"/>
</dbReference>
<evidence type="ECO:0000313" key="1">
    <source>
        <dbReference type="EMBL" id="RJO75226.1"/>
    </source>
</evidence>
<name>A0A3A4KMH0_9NOCA</name>
<comment type="caution">
    <text evidence="1">The sequence shown here is derived from an EMBL/GenBank/DDBJ whole genome shotgun (WGS) entry which is preliminary data.</text>
</comment>
<gene>
    <name evidence="1" type="ORF">D5S18_17895</name>
</gene>
<keyword evidence="2" id="KW-1185">Reference proteome</keyword>
<sequence>MTTGITQLKLRTASGQPLNFVPDTVVVGGYTGRDRDAVEHHVTELAAIGVPRPDTIPAFYDVAVDSVTTAAAIEVTGAATSGEVEPVLLYTDHRYYLTVGSDHTDRELETKSIHRSKAACPKPIAATAIDLGTDPSIVDWDEIRVASWVDGDRYQQGTLAKLLPISQVLAKWGTHADESSLVLFGGTLPLLDGGFRYGTHWRMSLEAPGHEPIEFTYQVTVRSC</sequence>
<evidence type="ECO:0000313" key="2">
    <source>
        <dbReference type="Proteomes" id="UP000266677"/>
    </source>
</evidence>
<dbReference type="AlphaFoldDB" id="A0A3A4KMH0"/>
<reference evidence="1 2" key="1">
    <citation type="submission" date="2018-09" db="EMBL/GenBank/DDBJ databases">
        <title>YIM PH21274 draft genome.</title>
        <authorList>
            <person name="Miao C."/>
        </authorList>
    </citation>
    <scope>NUCLEOTIDE SEQUENCE [LARGE SCALE GENOMIC DNA]</scope>
    <source>
        <strain evidence="1 2">YIM PH 21724</strain>
    </source>
</reference>
<proteinExistence type="predicted"/>